<feature type="transmembrane region" description="Helical" evidence="1">
    <location>
        <begin position="33"/>
        <end position="54"/>
    </location>
</feature>
<evidence type="ECO:0000256" key="1">
    <source>
        <dbReference type="SAM" id="Phobius"/>
    </source>
</evidence>
<keyword evidence="1" id="KW-1133">Transmembrane helix</keyword>
<keyword evidence="3" id="KW-1185">Reference proteome</keyword>
<feature type="transmembrane region" description="Helical" evidence="1">
    <location>
        <begin position="104"/>
        <end position="129"/>
    </location>
</feature>
<dbReference type="InParanoid" id="A0A0H2RKT9"/>
<dbReference type="EMBL" id="KQ086036">
    <property type="protein sequence ID" value="KLO10078.1"/>
    <property type="molecule type" value="Genomic_DNA"/>
</dbReference>
<reference evidence="2 3" key="1">
    <citation type="submission" date="2015-04" db="EMBL/GenBank/DDBJ databases">
        <title>Complete genome sequence of Schizopora paradoxa KUC8140, a cosmopolitan wood degrader in East Asia.</title>
        <authorList>
            <consortium name="DOE Joint Genome Institute"/>
            <person name="Min B."/>
            <person name="Park H."/>
            <person name="Jang Y."/>
            <person name="Kim J.-J."/>
            <person name="Kim K.H."/>
            <person name="Pangilinan J."/>
            <person name="Lipzen A."/>
            <person name="Riley R."/>
            <person name="Grigoriev I.V."/>
            <person name="Spatafora J.W."/>
            <person name="Choi I.-G."/>
        </authorList>
    </citation>
    <scope>NUCLEOTIDE SEQUENCE [LARGE SCALE GENOMIC DNA]</scope>
    <source>
        <strain evidence="2 3">KUC8140</strain>
    </source>
</reference>
<evidence type="ECO:0000313" key="2">
    <source>
        <dbReference type="EMBL" id="KLO10078.1"/>
    </source>
</evidence>
<feature type="transmembrane region" description="Helical" evidence="1">
    <location>
        <begin position="153"/>
        <end position="175"/>
    </location>
</feature>
<keyword evidence="1" id="KW-0472">Membrane</keyword>
<accession>A0A0H2RKT9</accession>
<evidence type="ECO:0000313" key="3">
    <source>
        <dbReference type="Proteomes" id="UP000053477"/>
    </source>
</evidence>
<sequence length="273" mass="30141">MTIAFEMHTLTLHGGDPSVFEAFGHQSRVSRGIGATAFIMTILLADCLIVWRCWLVWERCWWVCIVPVMSTIAGTTLGIISIVGQVSVSENRTAGVIPEHFIKMSTPCFILSMVTSLYSTVFIALRVILVQRETNTHMLDIGKKCRPSYSRAIEVLVESVALNTINLIAFVVFTLQKSERLDWPQDLQPQVAGIATTLLLLRVALGHARPEAEWSTPTLRSVVFTSYSTTNISGLGRGDVLHPQAPSMEAKKDSRRGTLASSWSDMSTLDDVC</sequence>
<dbReference type="AlphaFoldDB" id="A0A0H2RKT9"/>
<name>A0A0H2RKT9_9AGAM</name>
<organism evidence="2 3">
    <name type="scientific">Schizopora paradoxa</name>
    <dbReference type="NCBI Taxonomy" id="27342"/>
    <lineage>
        <taxon>Eukaryota</taxon>
        <taxon>Fungi</taxon>
        <taxon>Dikarya</taxon>
        <taxon>Basidiomycota</taxon>
        <taxon>Agaricomycotina</taxon>
        <taxon>Agaricomycetes</taxon>
        <taxon>Hymenochaetales</taxon>
        <taxon>Schizoporaceae</taxon>
        <taxon>Schizopora</taxon>
    </lineage>
</organism>
<keyword evidence="1" id="KW-0812">Transmembrane</keyword>
<dbReference type="STRING" id="27342.A0A0H2RKT9"/>
<dbReference type="OrthoDB" id="2873242at2759"/>
<feature type="transmembrane region" description="Helical" evidence="1">
    <location>
        <begin position="61"/>
        <end position="84"/>
    </location>
</feature>
<dbReference type="Proteomes" id="UP000053477">
    <property type="component" value="Unassembled WGS sequence"/>
</dbReference>
<proteinExistence type="predicted"/>
<gene>
    <name evidence="2" type="ORF">SCHPADRAFT_943116</name>
</gene>
<protein>
    <submittedName>
        <fullName evidence="2">Uncharacterized protein</fullName>
    </submittedName>
</protein>